<organism evidence="2 3">
    <name type="scientific">Collinsella acetigenes</name>
    <dbReference type="NCBI Taxonomy" id="2713419"/>
    <lineage>
        <taxon>Bacteria</taxon>
        <taxon>Bacillati</taxon>
        <taxon>Actinomycetota</taxon>
        <taxon>Coriobacteriia</taxon>
        <taxon>Coriobacteriales</taxon>
        <taxon>Coriobacteriaceae</taxon>
        <taxon>Collinsella</taxon>
    </lineage>
</organism>
<name>A0A7X9UAN0_9ACTN</name>
<keyword evidence="3" id="KW-1185">Reference proteome</keyword>
<feature type="region of interest" description="Disordered" evidence="1">
    <location>
        <begin position="54"/>
        <end position="75"/>
    </location>
</feature>
<sequence>MRTTTKQKAKPHPVFERTGENSIRISALPNRADAQRMNLKRSYHAFMRALPATSAATNNPAPSEMWPQRPYAASA</sequence>
<evidence type="ECO:0000313" key="2">
    <source>
        <dbReference type="EMBL" id="NMF55026.1"/>
    </source>
</evidence>
<dbReference type="Proteomes" id="UP000546970">
    <property type="component" value="Unassembled WGS sequence"/>
</dbReference>
<feature type="compositionally biased region" description="Basic residues" evidence="1">
    <location>
        <begin position="1"/>
        <end position="11"/>
    </location>
</feature>
<protein>
    <submittedName>
        <fullName evidence="2">Uncharacterized protein</fullName>
    </submittedName>
</protein>
<evidence type="ECO:0000256" key="1">
    <source>
        <dbReference type="SAM" id="MobiDB-lite"/>
    </source>
</evidence>
<evidence type="ECO:0000313" key="3">
    <source>
        <dbReference type="Proteomes" id="UP000546970"/>
    </source>
</evidence>
<reference evidence="2 3" key="1">
    <citation type="submission" date="2020-04" db="EMBL/GenBank/DDBJ databases">
        <title>Collinsella sp. KGMB02528 nov., an anaerobic actinobacterium isolated from human feces.</title>
        <authorList>
            <person name="Han K.-I."/>
            <person name="Eom M.K."/>
            <person name="Kim J.-S."/>
            <person name="Lee K.C."/>
            <person name="Suh M.K."/>
            <person name="Park S.-H."/>
            <person name="Lee J.H."/>
            <person name="Kang S.W."/>
            <person name="Park J.-E."/>
            <person name="Oh B.S."/>
            <person name="Yu S.Y."/>
            <person name="Choi S.-H."/>
            <person name="Lee D.H."/>
            <person name="Yoon H."/>
            <person name="Kim B.-Y."/>
            <person name="Lee J.H."/>
            <person name="Lee J.-S."/>
        </authorList>
    </citation>
    <scope>NUCLEOTIDE SEQUENCE [LARGE SCALE GENOMIC DNA]</scope>
    <source>
        <strain evidence="2 3">KGMB02528</strain>
    </source>
</reference>
<dbReference type="RefSeq" id="WP_022386902.1">
    <property type="nucleotide sequence ID" value="NZ_JABBCP010000001.1"/>
</dbReference>
<feature type="compositionally biased region" description="Low complexity" evidence="1">
    <location>
        <begin position="54"/>
        <end position="63"/>
    </location>
</feature>
<gene>
    <name evidence="2" type="ORF">HF320_01575</name>
</gene>
<proteinExistence type="predicted"/>
<accession>A0A7X9UAN0</accession>
<feature type="region of interest" description="Disordered" evidence="1">
    <location>
        <begin position="1"/>
        <end position="23"/>
    </location>
</feature>
<comment type="caution">
    <text evidence="2">The sequence shown here is derived from an EMBL/GenBank/DDBJ whole genome shotgun (WGS) entry which is preliminary data.</text>
</comment>
<dbReference type="AlphaFoldDB" id="A0A7X9UAN0"/>
<dbReference type="EMBL" id="JABBCP010000001">
    <property type="protein sequence ID" value="NMF55026.1"/>
    <property type="molecule type" value="Genomic_DNA"/>
</dbReference>